<dbReference type="Proteomes" id="UP000289022">
    <property type="component" value="Unassembled WGS sequence"/>
</dbReference>
<comment type="caution">
    <text evidence="1">The sequence shown here is derived from an EMBL/GenBank/DDBJ whole genome shotgun (WGS) entry which is preliminary data.</text>
</comment>
<reference evidence="1 2" key="1">
    <citation type="submission" date="2018-11" db="EMBL/GenBank/DDBJ databases">
        <title>Genetic determinants and prediction of antibiotic resistance phenotypes in Helicobacter pylori.</title>
        <authorList>
            <person name="Wagner K."/>
        </authorList>
    </citation>
    <scope>NUCLEOTIDE SEQUENCE [LARGE SCALE GENOMIC DNA]</scope>
    <source>
        <strain evidence="1 2">ZH70</strain>
    </source>
</reference>
<evidence type="ECO:0000313" key="1">
    <source>
        <dbReference type="EMBL" id="RVZ39964.1"/>
    </source>
</evidence>
<dbReference type="AlphaFoldDB" id="A0A438XPM9"/>
<dbReference type="EMBL" id="RJGP01000136">
    <property type="protein sequence ID" value="RVZ39964.1"/>
    <property type="molecule type" value="Genomic_DNA"/>
</dbReference>
<accession>A0A438XPM9</accession>
<protein>
    <submittedName>
        <fullName evidence="1">MCE family protein</fullName>
    </submittedName>
</protein>
<feature type="non-terminal residue" evidence="1">
    <location>
        <position position="1"/>
    </location>
</feature>
<evidence type="ECO:0000313" key="2">
    <source>
        <dbReference type="Proteomes" id="UP000289022"/>
    </source>
</evidence>
<gene>
    <name evidence="1" type="ORF">EC518_03990</name>
</gene>
<organism evidence="1 2">
    <name type="scientific">Helicobacter pylori</name>
    <name type="common">Campylobacter pylori</name>
    <dbReference type="NCBI Taxonomy" id="210"/>
    <lineage>
        <taxon>Bacteria</taxon>
        <taxon>Pseudomonadati</taxon>
        <taxon>Campylobacterota</taxon>
        <taxon>Epsilonproteobacteria</taxon>
        <taxon>Campylobacterales</taxon>
        <taxon>Helicobacteraceae</taxon>
        <taxon>Helicobacter</taxon>
    </lineage>
</organism>
<proteinExistence type="predicted"/>
<sequence>SLRNIDNFVEKGSALIDKFDANPYKTIFGERK</sequence>
<name>A0A438XPM9_HELPX</name>